<proteinExistence type="predicted"/>
<feature type="compositionally biased region" description="Basic and acidic residues" evidence="1">
    <location>
        <begin position="16"/>
        <end position="26"/>
    </location>
</feature>
<keyword evidence="2" id="KW-0472">Membrane</keyword>
<organism evidence="3 4">
    <name type="scientific">Sinorhizobium saheli</name>
    <dbReference type="NCBI Taxonomy" id="36856"/>
    <lineage>
        <taxon>Bacteria</taxon>
        <taxon>Pseudomonadati</taxon>
        <taxon>Pseudomonadota</taxon>
        <taxon>Alphaproteobacteria</taxon>
        <taxon>Hyphomicrobiales</taxon>
        <taxon>Rhizobiaceae</taxon>
        <taxon>Sinorhizobium/Ensifer group</taxon>
        <taxon>Sinorhizobium</taxon>
    </lineage>
</organism>
<accession>A0A178XZD9</accession>
<evidence type="ECO:0000313" key="4">
    <source>
        <dbReference type="Proteomes" id="UP000078507"/>
    </source>
</evidence>
<gene>
    <name evidence="3" type="ORF">ATB98_20025</name>
</gene>
<name>A0A178XZD9_SINSA</name>
<comment type="caution">
    <text evidence="3">The sequence shown here is derived from an EMBL/GenBank/DDBJ whole genome shotgun (WGS) entry which is preliminary data.</text>
</comment>
<keyword evidence="2" id="KW-1133">Transmembrane helix</keyword>
<keyword evidence="2" id="KW-0812">Transmembrane</keyword>
<evidence type="ECO:0000256" key="1">
    <source>
        <dbReference type="SAM" id="MobiDB-lite"/>
    </source>
</evidence>
<feature type="region of interest" description="Disordered" evidence="1">
    <location>
        <begin position="1"/>
        <end position="95"/>
    </location>
</feature>
<dbReference type="AlphaFoldDB" id="A0A178XZD9"/>
<dbReference type="RefSeq" id="WP_066877611.1">
    <property type="nucleotide sequence ID" value="NZ_LNQB01000087.1"/>
</dbReference>
<dbReference type="OrthoDB" id="8421713at2"/>
<feature type="transmembrane region" description="Helical" evidence="2">
    <location>
        <begin position="105"/>
        <end position="124"/>
    </location>
</feature>
<sequence>MPGKQESLPIGGGREGAAEPEDHVADASDVGSAAFTLSDENRRRPDPPQPPPHDYGGGDEQVGRAHPLGAEPQTAEAEAGSHDATGGEAWNRALGGNTSAGTLRLLAAVGVFIVISALVFWLAAG</sequence>
<keyword evidence="4" id="KW-1185">Reference proteome</keyword>
<evidence type="ECO:0000256" key="2">
    <source>
        <dbReference type="SAM" id="Phobius"/>
    </source>
</evidence>
<evidence type="ECO:0000313" key="3">
    <source>
        <dbReference type="EMBL" id="OAP40212.1"/>
    </source>
</evidence>
<dbReference type="EMBL" id="LNQB01000087">
    <property type="protein sequence ID" value="OAP40212.1"/>
    <property type="molecule type" value="Genomic_DNA"/>
</dbReference>
<reference evidence="3 4" key="1">
    <citation type="submission" date="2015-11" db="EMBL/GenBank/DDBJ databases">
        <title>Ensifer anhuiense sp. nov., an effective nitrogen fixation bacterium with Glycine soja.</title>
        <authorList>
            <person name="Yan H."/>
            <person name="Chen W."/>
        </authorList>
    </citation>
    <scope>NUCLEOTIDE SEQUENCE [LARGE SCALE GENOMIC DNA]</scope>
    <source>
        <strain evidence="3 4">LMG 7837</strain>
    </source>
</reference>
<protein>
    <submittedName>
        <fullName evidence="3">Uncharacterized protein</fullName>
    </submittedName>
</protein>
<dbReference type="Proteomes" id="UP000078507">
    <property type="component" value="Unassembled WGS sequence"/>
</dbReference>